<evidence type="ECO:0000313" key="7">
    <source>
        <dbReference type="EMBL" id="ORC37270.1"/>
    </source>
</evidence>
<dbReference type="EMBL" id="MWQY01000003">
    <property type="protein sequence ID" value="ORC37270.1"/>
    <property type="molecule type" value="Genomic_DNA"/>
</dbReference>
<dbReference type="PRINTS" id="PR00127">
    <property type="entry name" value="CLPPROTEASEP"/>
</dbReference>
<dbReference type="InterPro" id="IPR029045">
    <property type="entry name" value="ClpP/crotonase-like_dom_sf"/>
</dbReference>
<dbReference type="Gene3D" id="3.90.226.10">
    <property type="entry name" value="2-enoyl-CoA Hydratase, Chain A, domain 1"/>
    <property type="match status" value="1"/>
</dbReference>
<keyword evidence="2" id="KW-0963">Cytoplasm</keyword>
<organism evidence="7 8">
    <name type="scientific">Marispirochaeta aestuarii</name>
    <dbReference type="NCBI Taxonomy" id="1963862"/>
    <lineage>
        <taxon>Bacteria</taxon>
        <taxon>Pseudomonadati</taxon>
        <taxon>Spirochaetota</taxon>
        <taxon>Spirochaetia</taxon>
        <taxon>Spirochaetales</taxon>
        <taxon>Spirochaetaceae</taxon>
        <taxon>Marispirochaeta</taxon>
    </lineage>
</organism>
<protein>
    <recommendedName>
        <fullName evidence="6">ATP-dependent Clp protease proteolytic subunit</fullName>
    </recommendedName>
</protein>
<proteinExistence type="inferred from homology"/>
<evidence type="ECO:0000256" key="6">
    <source>
        <dbReference type="RuleBase" id="RU003567"/>
    </source>
</evidence>
<dbReference type="GO" id="GO:0006515">
    <property type="term" value="P:protein quality control for misfolded or incompletely synthesized proteins"/>
    <property type="evidence" value="ECO:0007669"/>
    <property type="project" value="TreeGrafter"/>
</dbReference>
<dbReference type="CDD" id="cd07016">
    <property type="entry name" value="S14_ClpP_1"/>
    <property type="match status" value="1"/>
</dbReference>
<comment type="similarity">
    <text evidence="1 6">Belongs to the peptidase S14 family.</text>
</comment>
<dbReference type="GO" id="GO:0004252">
    <property type="term" value="F:serine-type endopeptidase activity"/>
    <property type="evidence" value="ECO:0007669"/>
    <property type="project" value="InterPro"/>
</dbReference>
<dbReference type="InterPro" id="IPR023562">
    <property type="entry name" value="ClpP/TepA"/>
</dbReference>
<evidence type="ECO:0000256" key="1">
    <source>
        <dbReference type="ARBA" id="ARBA00007039"/>
    </source>
</evidence>
<dbReference type="AlphaFoldDB" id="A0A1Y1S198"/>
<dbReference type="OrthoDB" id="9806592at2"/>
<dbReference type="SUPFAM" id="SSF52096">
    <property type="entry name" value="ClpP/crotonase"/>
    <property type="match status" value="1"/>
</dbReference>
<reference evidence="7 8" key="1">
    <citation type="submission" date="2017-03" db="EMBL/GenBank/DDBJ databases">
        <title>Draft Genome sequence of Marispirochaeta sp. strain JC444.</title>
        <authorList>
            <person name="Shivani Y."/>
            <person name="Subhash Y."/>
            <person name="Sasikala C."/>
            <person name="Ramana C."/>
        </authorList>
    </citation>
    <scope>NUCLEOTIDE SEQUENCE [LARGE SCALE GENOMIC DNA]</scope>
    <source>
        <strain evidence="7 8">JC444</strain>
    </source>
</reference>
<accession>A0A1Y1S198</accession>
<dbReference type="InterPro" id="IPR001907">
    <property type="entry name" value="ClpP"/>
</dbReference>
<sequence>MKQINLDGVIGWDVMAADFRAALNEANGDDIDLTISSPGGSVYEGLAIYNAIRDYRRAGGKITARVIGLAASMATYIPLAADSVTIEDNAVWMIHNPWSIAMGDQNDMRKEAEILDGIAGLLLKAYTTKTGKDREELSAMMDAETWLYGEEIKEAGFADLIEPAGDGAESKDDAVAMARTEIESMKHIFKSEPERQQLDRAAALIKAEKPAVSRAQIPADKAEDTEVPMDRELLRKEHSAVYEAVFNDGIQAGVEQERARQKALDEQLEADPGNPKLAEVIAKAKADGKALADVQTQIIVAVRDGKLSGENPPDLQTAEGLEALTEEDIQAAKLAGMTLDEYRKYSKEA</sequence>
<dbReference type="PANTHER" id="PTHR10381:SF70">
    <property type="entry name" value="ATP-DEPENDENT CLP PROTEASE PROTEOLYTIC SUBUNIT"/>
    <property type="match status" value="1"/>
</dbReference>
<dbReference type="RefSeq" id="WP_083048377.1">
    <property type="nucleotide sequence ID" value="NZ_MWQY01000003.1"/>
</dbReference>
<keyword evidence="4" id="KW-0378">Hydrolase</keyword>
<keyword evidence="3" id="KW-0645">Protease</keyword>
<comment type="caution">
    <text evidence="7">The sequence shown here is derived from an EMBL/GenBank/DDBJ whole genome shotgun (WGS) entry which is preliminary data.</text>
</comment>
<evidence type="ECO:0000256" key="2">
    <source>
        <dbReference type="ARBA" id="ARBA00022490"/>
    </source>
</evidence>
<evidence type="ECO:0000313" key="8">
    <source>
        <dbReference type="Proteomes" id="UP000192343"/>
    </source>
</evidence>
<dbReference type="GO" id="GO:0051117">
    <property type="term" value="F:ATPase binding"/>
    <property type="evidence" value="ECO:0007669"/>
    <property type="project" value="TreeGrafter"/>
</dbReference>
<dbReference type="PANTHER" id="PTHR10381">
    <property type="entry name" value="ATP-DEPENDENT CLP PROTEASE PROTEOLYTIC SUBUNIT"/>
    <property type="match status" value="1"/>
</dbReference>
<evidence type="ECO:0000256" key="3">
    <source>
        <dbReference type="ARBA" id="ARBA00022670"/>
    </source>
</evidence>
<keyword evidence="8" id="KW-1185">Reference proteome</keyword>
<dbReference type="STRING" id="1963862.B4O97_03510"/>
<dbReference type="Pfam" id="PF00574">
    <property type="entry name" value="CLP_protease"/>
    <property type="match status" value="1"/>
</dbReference>
<dbReference type="NCBIfam" id="NF045542">
    <property type="entry name" value="Clp_rel_HeadMat"/>
    <property type="match status" value="1"/>
</dbReference>
<evidence type="ECO:0000256" key="5">
    <source>
        <dbReference type="ARBA" id="ARBA00022825"/>
    </source>
</evidence>
<dbReference type="Proteomes" id="UP000192343">
    <property type="component" value="Unassembled WGS sequence"/>
</dbReference>
<dbReference type="GO" id="GO:0009368">
    <property type="term" value="C:endopeptidase Clp complex"/>
    <property type="evidence" value="ECO:0007669"/>
    <property type="project" value="TreeGrafter"/>
</dbReference>
<keyword evidence="5" id="KW-0720">Serine protease</keyword>
<gene>
    <name evidence="7" type="ORF">B4O97_03510</name>
</gene>
<dbReference type="GO" id="GO:0004176">
    <property type="term" value="F:ATP-dependent peptidase activity"/>
    <property type="evidence" value="ECO:0007669"/>
    <property type="project" value="InterPro"/>
</dbReference>
<evidence type="ECO:0000256" key="4">
    <source>
        <dbReference type="ARBA" id="ARBA00022801"/>
    </source>
</evidence>
<name>A0A1Y1S198_9SPIO</name>